<dbReference type="KEGG" id="psq:PUNSTDRAFT_146102"/>
<dbReference type="eggNOG" id="ENOG502STQG">
    <property type="taxonomic scope" value="Eukaryota"/>
</dbReference>
<organism evidence="3 4">
    <name type="scientific">Punctularia strigosozonata (strain HHB-11173)</name>
    <name type="common">White-rot fungus</name>
    <dbReference type="NCBI Taxonomy" id="741275"/>
    <lineage>
        <taxon>Eukaryota</taxon>
        <taxon>Fungi</taxon>
        <taxon>Dikarya</taxon>
        <taxon>Basidiomycota</taxon>
        <taxon>Agaricomycotina</taxon>
        <taxon>Agaricomycetes</taxon>
        <taxon>Corticiales</taxon>
        <taxon>Punctulariaceae</taxon>
        <taxon>Punctularia</taxon>
    </lineage>
</organism>
<dbReference type="Proteomes" id="UP000054196">
    <property type="component" value="Unassembled WGS sequence"/>
</dbReference>
<gene>
    <name evidence="3" type="ORF">PUNSTDRAFT_146102</name>
</gene>
<dbReference type="AlphaFoldDB" id="R7S5Y2"/>
<proteinExistence type="predicted"/>
<dbReference type="GeneID" id="18881575"/>
<evidence type="ECO:0000256" key="1">
    <source>
        <dbReference type="SAM" id="MobiDB-lite"/>
    </source>
</evidence>
<sequence>MSKPDSQSKVDPATEPPLDDIDHAETTAHSPDNAANLDVKPPRRVKRHPEVPHDPRFDRPVPSIWKRVALLLFTAVLFYLAVKMRFNAKTTKPQTVYANRYSKEYKYRPAASPIVTERLKDGRTRIRGAQPQIIRGYQYQ</sequence>
<dbReference type="OrthoDB" id="2538110at2759"/>
<feature type="compositionally biased region" description="Basic and acidic residues" evidence="1">
    <location>
        <begin position="48"/>
        <end position="58"/>
    </location>
</feature>
<accession>R7S5Y2</accession>
<evidence type="ECO:0000313" key="4">
    <source>
        <dbReference type="Proteomes" id="UP000054196"/>
    </source>
</evidence>
<protein>
    <submittedName>
        <fullName evidence="3">Uncharacterized protein</fullName>
    </submittedName>
</protein>
<evidence type="ECO:0000313" key="3">
    <source>
        <dbReference type="EMBL" id="EIN05261.1"/>
    </source>
</evidence>
<keyword evidence="2" id="KW-0812">Transmembrane</keyword>
<keyword evidence="4" id="KW-1185">Reference proteome</keyword>
<name>R7S5Y2_PUNST</name>
<keyword evidence="2" id="KW-1133">Transmembrane helix</keyword>
<dbReference type="EMBL" id="JH687551">
    <property type="protein sequence ID" value="EIN05261.1"/>
    <property type="molecule type" value="Genomic_DNA"/>
</dbReference>
<dbReference type="RefSeq" id="XP_007387664.1">
    <property type="nucleotide sequence ID" value="XM_007387602.1"/>
</dbReference>
<feature type="transmembrane region" description="Helical" evidence="2">
    <location>
        <begin position="64"/>
        <end position="82"/>
    </location>
</feature>
<evidence type="ECO:0000256" key="2">
    <source>
        <dbReference type="SAM" id="Phobius"/>
    </source>
</evidence>
<reference evidence="4" key="1">
    <citation type="journal article" date="2012" name="Science">
        <title>The Paleozoic origin of enzymatic lignin decomposition reconstructed from 31 fungal genomes.</title>
        <authorList>
            <person name="Floudas D."/>
            <person name="Binder M."/>
            <person name="Riley R."/>
            <person name="Barry K."/>
            <person name="Blanchette R.A."/>
            <person name="Henrissat B."/>
            <person name="Martinez A.T."/>
            <person name="Otillar R."/>
            <person name="Spatafora J.W."/>
            <person name="Yadav J.S."/>
            <person name="Aerts A."/>
            <person name="Benoit I."/>
            <person name="Boyd A."/>
            <person name="Carlson A."/>
            <person name="Copeland A."/>
            <person name="Coutinho P.M."/>
            <person name="de Vries R.P."/>
            <person name="Ferreira P."/>
            <person name="Findley K."/>
            <person name="Foster B."/>
            <person name="Gaskell J."/>
            <person name="Glotzer D."/>
            <person name="Gorecki P."/>
            <person name="Heitman J."/>
            <person name="Hesse C."/>
            <person name="Hori C."/>
            <person name="Igarashi K."/>
            <person name="Jurgens J.A."/>
            <person name="Kallen N."/>
            <person name="Kersten P."/>
            <person name="Kohler A."/>
            <person name="Kuees U."/>
            <person name="Kumar T.K.A."/>
            <person name="Kuo A."/>
            <person name="LaButti K."/>
            <person name="Larrondo L.F."/>
            <person name="Lindquist E."/>
            <person name="Ling A."/>
            <person name="Lombard V."/>
            <person name="Lucas S."/>
            <person name="Lundell T."/>
            <person name="Martin R."/>
            <person name="McLaughlin D.J."/>
            <person name="Morgenstern I."/>
            <person name="Morin E."/>
            <person name="Murat C."/>
            <person name="Nagy L.G."/>
            <person name="Nolan M."/>
            <person name="Ohm R.A."/>
            <person name="Patyshakuliyeva A."/>
            <person name="Rokas A."/>
            <person name="Ruiz-Duenas F.J."/>
            <person name="Sabat G."/>
            <person name="Salamov A."/>
            <person name="Samejima M."/>
            <person name="Schmutz J."/>
            <person name="Slot J.C."/>
            <person name="St John F."/>
            <person name="Stenlid J."/>
            <person name="Sun H."/>
            <person name="Sun S."/>
            <person name="Syed K."/>
            <person name="Tsang A."/>
            <person name="Wiebenga A."/>
            <person name="Young D."/>
            <person name="Pisabarro A."/>
            <person name="Eastwood D.C."/>
            <person name="Martin F."/>
            <person name="Cullen D."/>
            <person name="Grigoriev I.V."/>
            <person name="Hibbett D.S."/>
        </authorList>
    </citation>
    <scope>NUCLEOTIDE SEQUENCE [LARGE SCALE GENOMIC DNA]</scope>
    <source>
        <strain evidence="4">HHB-11173 SS5</strain>
    </source>
</reference>
<dbReference type="HOGENOM" id="CLU_1735905_0_0_1"/>
<keyword evidence="2" id="KW-0472">Membrane</keyword>
<feature type="region of interest" description="Disordered" evidence="1">
    <location>
        <begin position="1"/>
        <end position="58"/>
    </location>
</feature>